<protein>
    <submittedName>
        <fullName evidence="1">8553_t:CDS:1</fullName>
    </submittedName>
</protein>
<organism evidence="1 2">
    <name type="scientific">Acaulospora morrowiae</name>
    <dbReference type="NCBI Taxonomy" id="94023"/>
    <lineage>
        <taxon>Eukaryota</taxon>
        <taxon>Fungi</taxon>
        <taxon>Fungi incertae sedis</taxon>
        <taxon>Mucoromycota</taxon>
        <taxon>Glomeromycotina</taxon>
        <taxon>Glomeromycetes</taxon>
        <taxon>Diversisporales</taxon>
        <taxon>Acaulosporaceae</taxon>
        <taxon>Acaulospora</taxon>
    </lineage>
</organism>
<evidence type="ECO:0000313" key="1">
    <source>
        <dbReference type="EMBL" id="CAG8696776.1"/>
    </source>
</evidence>
<keyword evidence="2" id="KW-1185">Reference proteome</keyword>
<dbReference type="EMBL" id="CAJVPV010016210">
    <property type="protein sequence ID" value="CAG8696776.1"/>
    <property type="molecule type" value="Genomic_DNA"/>
</dbReference>
<accession>A0A9N9HLR7</accession>
<evidence type="ECO:0000313" key="2">
    <source>
        <dbReference type="Proteomes" id="UP000789342"/>
    </source>
</evidence>
<proteinExistence type="predicted"/>
<feature type="non-terminal residue" evidence="1">
    <location>
        <position position="1"/>
    </location>
</feature>
<comment type="caution">
    <text evidence="1">The sequence shown here is derived from an EMBL/GenBank/DDBJ whole genome shotgun (WGS) entry which is preliminary data.</text>
</comment>
<dbReference type="OrthoDB" id="2963168at2759"/>
<dbReference type="AlphaFoldDB" id="A0A9N9HLR7"/>
<sequence>YGLKNTIRARVLEYTYGVRIFPKWTEDDPLGRKVNDRIYKFHELAKRGTCVDEYSATYCDEPGMRLLGTFVIELPDTHLGLNRTVEYTFFFGKMNIHGIAKNMTNGNIYNACIELDYN</sequence>
<reference evidence="1" key="1">
    <citation type="submission" date="2021-06" db="EMBL/GenBank/DDBJ databases">
        <authorList>
            <person name="Kallberg Y."/>
            <person name="Tangrot J."/>
            <person name="Rosling A."/>
        </authorList>
    </citation>
    <scope>NUCLEOTIDE SEQUENCE</scope>
    <source>
        <strain evidence="1">CL551</strain>
    </source>
</reference>
<gene>
    <name evidence="1" type="ORF">AMORRO_LOCUS11889</name>
</gene>
<dbReference type="Proteomes" id="UP000789342">
    <property type="component" value="Unassembled WGS sequence"/>
</dbReference>
<name>A0A9N9HLR7_9GLOM</name>